<reference evidence="3" key="2">
    <citation type="journal article" date="2022" name="Microb. Genom.">
        <title>A chromosome-scale genome assembly of the tomato pathogen Cladosporium fulvum reveals a compartmentalized genome architecture and the presence of a dispensable chromosome.</title>
        <authorList>
            <person name="Zaccaron A.Z."/>
            <person name="Chen L.H."/>
            <person name="Samaras A."/>
            <person name="Stergiopoulos I."/>
        </authorList>
    </citation>
    <scope>NUCLEOTIDE SEQUENCE</scope>
    <source>
        <strain evidence="3">Race5_Kim</strain>
    </source>
</reference>
<organism evidence="3 4">
    <name type="scientific">Passalora fulva</name>
    <name type="common">Tomato leaf mold</name>
    <name type="synonym">Cladosporium fulvum</name>
    <dbReference type="NCBI Taxonomy" id="5499"/>
    <lineage>
        <taxon>Eukaryota</taxon>
        <taxon>Fungi</taxon>
        <taxon>Dikarya</taxon>
        <taxon>Ascomycota</taxon>
        <taxon>Pezizomycotina</taxon>
        <taxon>Dothideomycetes</taxon>
        <taxon>Dothideomycetidae</taxon>
        <taxon>Mycosphaerellales</taxon>
        <taxon>Mycosphaerellaceae</taxon>
        <taxon>Fulvia</taxon>
    </lineage>
</organism>
<evidence type="ECO:0000256" key="1">
    <source>
        <dbReference type="ARBA" id="ARBA00022631"/>
    </source>
</evidence>
<evidence type="ECO:0000313" key="3">
    <source>
        <dbReference type="EMBL" id="UJO13529.1"/>
    </source>
</evidence>
<dbReference type="RefSeq" id="XP_047757895.1">
    <property type="nucleotide sequence ID" value="XM_047902869.1"/>
</dbReference>
<reference evidence="3" key="1">
    <citation type="submission" date="2021-12" db="EMBL/GenBank/DDBJ databases">
        <authorList>
            <person name="Zaccaron A."/>
            <person name="Stergiopoulos I."/>
        </authorList>
    </citation>
    <scope>NUCLEOTIDE SEQUENCE</scope>
    <source>
        <strain evidence="3">Race5_Kim</strain>
    </source>
</reference>
<keyword evidence="4" id="KW-1185">Reference proteome</keyword>
<name>A0A9Q8P544_PASFU</name>
<dbReference type="SUPFAM" id="SSF158694">
    <property type="entry name" value="UraD-Like"/>
    <property type="match status" value="1"/>
</dbReference>
<dbReference type="AlphaFoldDB" id="A0A9Q8P544"/>
<gene>
    <name evidence="3" type="ORF">CLAFUR5_03721</name>
</gene>
<dbReference type="GeneID" id="71983599"/>
<dbReference type="PANTHER" id="PTHR37987">
    <property type="entry name" value="CHROMOSOME 9, WHOLE GENOME SHOTGUN SEQUENCE"/>
    <property type="match status" value="1"/>
</dbReference>
<dbReference type="PANTHER" id="PTHR37987:SF1">
    <property type="entry name" value="OXO-4-HYDROXY-4-CARBOXY-5-UREIDOIMIDAZOLINE DECARBOXYLASE DOMAIN-CONTAINING PROTEIN"/>
    <property type="match status" value="1"/>
</dbReference>
<feature type="domain" description="Oxo-4-hydroxy-4-carboxy-5-ureidoimidazoline decarboxylase" evidence="2">
    <location>
        <begin position="141"/>
        <end position="299"/>
    </location>
</feature>
<accession>A0A9Q8P544</accession>
<dbReference type="EMBL" id="CP090164">
    <property type="protein sequence ID" value="UJO13529.1"/>
    <property type="molecule type" value="Genomic_DNA"/>
</dbReference>
<dbReference type="Pfam" id="PF09349">
    <property type="entry name" value="OHCU_decarbox"/>
    <property type="match status" value="1"/>
</dbReference>
<dbReference type="KEGG" id="ffu:CLAFUR5_03721"/>
<dbReference type="Gene3D" id="1.10.3330.10">
    <property type="entry name" value="Oxo-4-hydroxy-4-carboxy-5-ureidoimidazoline decarboxylase"/>
    <property type="match status" value="1"/>
</dbReference>
<evidence type="ECO:0000313" key="4">
    <source>
        <dbReference type="Proteomes" id="UP000756132"/>
    </source>
</evidence>
<sequence>MMSLTSTSGRSLGDHHCRSQAISSFLWHQPSAPRNSDGVTTCSTHRGMSMPGWIQGCRNDDDWFRLPAADEWSAQLQTAVLSSTPLLPPPCTLAMYNFARGIRDSLQHTNTTPKFKHRGVEPGYFAMATTKLPAIETVPDLPTDDRAAILDLLFEPSKQLHSLSVPLLHEKSFESYGDLIAAVGVQLTDLSESASSSDTEWLESILGSHPRLGAKKVESTQSQAEQSQLQGNAEEAEQLRALNEEYEMKYPGLRYVVFVNGRSRPVIMEDMRNRIANGDLKSERAAAIRAMCEIAADRASKLA</sequence>
<dbReference type="OrthoDB" id="5398391at2759"/>
<evidence type="ECO:0000259" key="2">
    <source>
        <dbReference type="Pfam" id="PF09349"/>
    </source>
</evidence>
<dbReference type="InterPro" id="IPR018020">
    <property type="entry name" value="OHCU_decarboxylase"/>
</dbReference>
<dbReference type="GO" id="GO:0006144">
    <property type="term" value="P:purine nucleobase metabolic process"/>
    <property type="evidence" value="ECO:0007669"/>
    <property type="project" value="UniProtKB-KW"/>
</dbReference>
<protein>
    <submittedName>
        <fullName evidence="3">Allantoinase 1</fullName>
    </submittedName>
</protein>
<dbReference type="InterPro" id="IPR036778">
    <property type="entry name" value="OHCU_decarboxylase_sf"/>
</dbReference>
<dbReference type="Proteomes" id="UP000756132">
    <property type="component" value="Chromosome 2"/>
</dbReference>
<keyword evidence="1" id="KW-0659">Purine metabolism</keyword>
<proteinExistence type="predicted"/>